<protein>
    <submittedName>
        <fullName evidence="4">N-carbamoylputrescine amidase</fullName>
        <ecNumber evidence="4">3.5.1.53</ecNumber>
    </submittedName>
</protein>
<dbReference type="EC" id="3.5.1.53" evidence="4"/>
<reference evidence="4 5" key="1">
    <citation type="submission" date="2018-10" db="EMBL/GenBank/DDBJ databases">
        <authorList>
            <person name="Perry B.J."/>
            <person name="Sullivan J.T."/>
            <person name="Murphy R.J.T."/>
            <person name="Ramsay J.P."/>
            <person name="Ronson C.W."/>
        </authorList>
    </citation>
    <scope>NUCLEOTIDE SEQUENCE [LARGE SCALE GENOMIC DNA]</scope>
    <source>
        <strain evidence="4 5">R88b</strain>
    </source>
</reference>
<feature type="domain" description="CN hydrolase" evidence="3">
    <location>
        <begin position="4"/>
        <end position="258"/>
    </location>
</feature>
<gene>
    <name evidence="4" type="primary">aguB</name>
    <name evidence="4" type="ORF">EB235_20535</name>
</gene>
<dbReference type="NCBIfam" id="TIGR03381">
    <property type="entry name" value="agmatine_aguB"/>
    <property type="match status" value="1"/>
</dbReference>
<proteinExistence type="inferred from homology"/>
<dbReference type="RefSeq" id="WP_051429579.1">
    <property type="nucleotide sequence ID" value="NZ_CP033367.1"/>
</dbReference>
<comment type="similarity">
    <text evidence="2">Belongs to the carbon-nitrogen hydrolase superfamily.</text>
</comment>
<dbReference type="Gene3D" id="3.60.110.10">
    <property type="entry name" value="Carbon-nitrogen hydrolase"/>
    <property type="match status" value="1"/>
</dbReference>
<dbReference type="EMBL" id="CP033367">
    <property type="protein sequence ID" value="QKD03576.1"/>
    <property type="molecule type" value="Genomic_DNA"/>
</dbReference>
<dbReference type="GO" id="GO:0033388">
    <property type="term" value="P:putrescine biosynthetic process from arginine"/>
    <property type="evidence" value="ECO:0007669"/>
    <property type="project" value="TreeGrafter"/>
</dbReference>
<dbReference type="SUPFAM" id="SSF56317">
    <property type="entry name" value="Carbon-nitrogen hydrolase"/>
    <property type="match status" value="1"/>
</dbReference>
<dbReference type="Pfam" id="PF00795">
    <property type="entry name" value="CN_hydrolase"/>
    <property type="match status" value="1"/>
</dbReference>
<evidence type="ECO:0000313" key="4">
    <source>
        <dbReference type="EMBL" id="QKD03576.1"/>
    </source>
</evidence>
<dbReference type="PANTHER" id="PTHR43674:SF2">
    <property type="entry name" value="BETA-UREIDOPROPIONASE"/>
    <property type="match status" value="1"/>
</dbReference>
<evidence type="ECO:0000313" key="5">
    <source>
        <dbReference type="Proteomes" id="UP000503017"/>
    </source>
</evidence>
<dbReference type="InterPro" id="IPR050345">
    <property type="entry name" value="Aliph_Amidase/BUP"/>
</dbReference>
<evidence type="ECO:0000256" key="2">
    <source>
        <dbReference type="ARBA" id="ARBA00034122"/>
    </source>
</evidence>
<dbReference type="PROSITE" id="PS50263">
    <property type="entry name" value="CN_HYDROLASE"/>
    <property type="match status" value="1"/>
</dbReference>
<accession>A0A6M7WPX9</accession>
<organism evidence="4 5">
    <name type="scientific">Mesorhizobium loti R88b</name>
    <dbReference type="NCBI Taxonomy" id="935548"/>
    <lineage>
        <taxon>Bacteria</taxon>
        <taxon>Pseudomonadati</taxon>
        <taxon>Pseudomonadota</taxon>
        <taxon>Alphaproteobacteria</taxon>
        <taxon>Hyphomicrobiales</taxon>
        <taxon>Phyllobacteriaceae</taxon>
        <taxon>Mesorhizobium</taxon>
    </lineage>
</organism>
<name>A0A6M7WPX9_RHILI</name>
<dbReference type="InterPro" id="IPR036526">
    <property type="entry name" value="C-N_Hydrolase_sf"/>
</dbReference>
<dbReference type="InterPro" id="IPR003010">
    <property type="entry name" value="C-N_Hydrolase"/>
</dbReference>
<evidence type="ECO:0000256" key="1">
    <source>
        <dbReference type="ARBA" id="ARBA00022801"/>
    </source>
</evidence>
<evidence type="ECO:0000259" key="3">
    <source>
        <dbReference type="PROSITE" id="PS50263"/>
    </source>
</evidence>
<dbReference type="InterPro" id="IPR017755">
    <property type="entry name" value="N-carbamoylputrescine_amidase"/>
</dbReference>
<dbReference type="CDD" id="cd07573">
    <property type="entry name" value="CPA"/>
    <property type="match status" value="1"/>
</dbReference>
<dbReference type="AlphaFoldDB" id="A0A6M7WPX9"/>
<keyword evidence="1 4" id="KW-0378">Hydrolase</keyword>
<dbReference type="PANTHER" id="PTHR43674">
    <property type="entry name" value="NITRILASE C965.09-RELATED"/>
    <property type="match status" value="1"/>
</dbReference>
<dbReference type="Proteomes" id="UP000503017">
    <property type="component" value="Chromosome"/>
</dbReference>
<dbReference type="GO" id="GO:0050126">
    <property type="term" value="F:N-carbamoylputrescine amidase activity"/>
    <property type="evidence" value="ECO:0007669"/>
    <property type="project" value="UniProtKB-EC"/>
</dbReference>
<sequence length="296" mass="32630">MRQLIAAAVQISCTDEVENNLDKLENRVREAARRGAGLVVLQELFEGVYFCMDEDISHNSRALTLEGHKTIARMAALARETGVVLPVSLFERDGSRLYNTLVMIDADGKVLGRYRKSHIPNSPGYSEKLYFADGDTGFRVFETAAGRIGAGICWDQWFPEAARAMVLMGAEVLIYPTAIGSEPSFRGWDSRDHWQRVMQGHAGANLTPVIAANRVGVEKGEANEIVFYGSSFIADHTGAKLAEADRVSDSVITAALDLDEIAAARRSWGVFRDRRPDLYGVLLEPTPERLLAKNEA</sequence>